<feature type="transmembrane region" description="Helical" evidence="11">
    <location>
        <begin position="478"/>
        <end position="497"/>
    </location>
</feature>
<evidence type="ECO:0000256" key="2">
    <source>
        <dbReference type="ARBA" id="ARBA00022448"/>
    </source>
</evidence>
<dbReference type="Proteomes" id="UP000286678">
    <property type="component" value="Unassembled WGS sequence"/>
</dbReference>
<feature type="transmembrane region" description="Helical" evidence="11">
    <location>
        <begin position="577"/>
        <end position="601"/>
    </location>
</feature>
<dbReference type="OrthoDB" id="9805019at2"/>
<dbReference type="PANTHER" id="PTHR30081">
    <property type="entry name" value="PROTEIN-EXPORT MEMBRANE PROTEIN SEC"/>
    <property type="match status" value="1"/>
</dbReference>
<dbReference type="Gene3D" id="1.20.1640.10">
    <property type="entry name" value="Multidrug efflux transporter AcrB transmembrane domain"/>
    <property type="match status" value="1"/>
</dbReference>
<organism evidence="16 17">
    <name type="scientific">Pseudidiomarina aquimaris</name>
    <dbReference type="NCBI Taxonomy" id="641841"/>
    <lineage>
        <taxon>Bacteria</taxon>
        <taxon>Pseudomonadati</taxon>
        <taxon>Pseudomonadota</taxon>
        <taxon>Gammaproteobacteria</taxon>
        <taxon>Alteromonadales</taxon>
        <taxon>Idiomarinaceae</taxon>
        <taxon>Pseudidiomarina</taxon>
    </lineage>
</organism>
<feature type="domain" description="Protein export membrane protein SecD/SecF C-terminal" evidence="12">
    <location>
        <begin position="433"/>
        <end position="595"/>
    </location>
</feature>
<dbReference type="InterPro" id="IPR048631">
    <property type="entry name" value="SecD_1st"/>
</dbReference>
<evidence type="ECO:0000256" key="7">
    <source>
        <dbReference type="ARBA" id="ARBA00023010"/>
    </source>
</evidence>
<feature type="domain" description="SecD export protein N-terminal TM" evidence="13">
    <location>
        <begin position="2"/>
        <end position="103"/>
    </location>
</feature>
<feature type="domain" description="Protein translocase subunit SecDF P1" evidence="14">
    <location>
        <begin position="227"/>
        <end position="285"/>
    </location>
</feature>
<sequence>MLNKFPLWKNLMVIVILAVAALYALPNLYGEDFAVQVSATRTTTVDTQVLGTVEETLEELNIAPKSVVMEEGQILVRLNSDSEQLRAREAILQALGSDYVVALNLAPATPEWLEAFGASPMKLGLDLRGGVHFLMEVDMNEAMRKILGQMRDTIRADLREERIRYTSVERNGDDLTVRLRTAEDYAAAASYLDGAYEGYIVLEDEDAQEITLRMTEAQIAETQDYAISQNVTILRNRVNELGVAEPLVQRQGADRIVVQLPGVQDTARAKEILGATATLEFRLVDTENSVRDAEMGRVPFGSELFPNRNGGNVLLEEDVILTGDHIVKANSAFDENQRPSVNITLDGAGGDKMSLATRDNVGNPMATLFIEFKATGERDAEGNIIFERKEEVINVATIQSRLGSVFSITGISSVQEAQNLALLLRAGALIAPIQIVEERTVGPSLGQENIDMGTQAIVWGFVLVLIFMVMYYRKFGMVANLALASNLVLIIGVMSMIPGATLTLPGMAGIVLTVGMAVDANVLIFERIREEIKAKRSPQQAIHHGYDSALSTIADANVTTLIAAIILFAIGTGPIKGFAVTLMIGIVTSMFTAIVGTRAVVNAIWGGKRIDKLSV</sequence>
<dbReference type="GO" id="GO:0006605">
    <property type="term" value="P:protein targeting"/>
    <property type="evidence" value="ECO:0007669"/>
    <property type="project" value="UniProtKB-UniRule"/>
</dbReference>
<proteinExistence type="inferred from homology"/>
<feature type="transmembrane region" description="Helical" evidence="11">
    <location>
        <begin position="452"/>
        <end position="471"/>
    </location>
</feature>
<evidence type="ECO:0000313" key="16">
    <source>
        <dbReference type="EMBL" id="RUO47275.1"/>
    </source>
</evidence>
<evidence type="ECO:0000256" key="10">
    <source>
        <dbReference type="ARBA" id="ARBA00068220"/>
    </source>
</evidence>
<dbReference type="InterPro" id="IPR022813">
    <property type="entry name" value="SecD/SecF_arch_bac"/>
</dbReference>
<dbReference type="Gene3D" id="3.30.70.260">
    <property type="match status" value="1"/>
</dbReference>
<dbReference type="GO" id="GO:0015450">
    <property type="term" value="F:protein-transporting ATPase activity"/>
    <property type="evidence" value="ECO:0007669"/>
    <property type="project" value="InterPro"/>
</dbReference>
<evidence type="ECO:0000256" key="3">
    <source>
        <dbReference type="ARBA" id="ARBA00022475"/>
    </source>
</evidence>
<comment type="subunit">
    <text evidence="11">Forms a complex with SecF. Part of the essential Sec protein translocation apparatus which comprises SecA, SecYEG and auxiliary proteins SecDF-YajC and YidC.</text>
</comment>
<dbReference type="HAMAP" id="MF_01463_B">
    <property type="entry name" value="SecD_B"/>
    <property type="match status" value="1"/>
</dbReference>
<evidence type="ECO:0000313" key="17">
    <source>
        <dbReference type="Proteomes" id="UP000286678"/>
    </source>
</evidence>
<keyword evidence="2 11" id="KW-0813">Transport</keyword>
<dbReference type="AlphaFoldDB" id="A0A432XEZ7"/>
<evidence type="ECO:0000259" key="13">
    <source>
        <dbReference type="Pfam" id="PF13721"/>
    </source>
</evidence>
<comment type="subcellular location">
    <subcellularLocation>
        <location evidence="1 11">Cell membrane</location>
        <topology evidence="1 11">Multi-pass membrane protein</topology>
    </subcellularLocation>
</comment>
<evidence type="ECO:0000256" key="8">
    <source>
        <dbReference type="ARBA" id="ARBA00023136"/>
    </source>
</evidence>
<evidence type="ECO:0000259" key="15">
    <source>
        <dbReference type="Pfam" id="PF22599"/>
    </source>
</evidence>
<keyword evidence="8 11" id="KW-0472">Membrane</keyword>
<feature type="transmembrane region" description="Helical" evidence="11">
    <location>
        <begin position="503"/>
        <end position="525"/>
    </location>
</feature>
<dbReference type="InterPro" id="IPR027398">
    <property type="entry name" value="SecD-TM"/>
</dbReference>
<keyword evidence="3 11" id="KW-1003">Cell membrane</keyword>
<dbReference type="FunFam" id="1.20.1640.10:FF:000004">
    <property type="entry name" value="Protein translocase subunit SecD"/>
    <property type="match status" value="1"/>
</dbReference>
<dbReference type="Pfam" id="PF13721">
    <property type="entry name" value="SecD-TM1"/>
    <property type="match status" value="1"/>
</dbReference>
<dbReference type="NCBIfam" id="TIGR00916">
    <property type="entry name" value="2A0604s01"/>
    <property type="match status" value="1"/>
</dbReference>
<keyword evidence="17" id="KW-1185">Reference proteome</keyword>
<evidence type="ECO:0000259" key="14">
    <source>
        <dbReference type="Pfam" id="PF21760"/>
    </source>
</evidence>
<dbReference type="SUPFAM" id="SSF82866">
    <property type="entry name" value="Multidrug efflux transporter AcrB transmembrane domain"/>
    <property type="match status" value="1"/>
</dbReference>
<dbReference type="Pfam" id="PF21760">
    <property type="entry name" value="SecD_1st"/>
    <property type="match status" value="1"/>
</dbReference>
<evidence type="ECO:0000256" key="9">
    <source>
        <dbReference type="ARBA" id="ARBA00060774"/>
    </source>
</evidence>
<comment type="caution">
    <text evidence="11">Lacks conserved residue(s) required for the propagation of feature annotation.</text>
</comment>
<dbReference type="InterPro" id="IPR022646">
    <property type="entry name" value="SecD/SecF_CS"/>
</dbReference>
<dbReference type="GO" id="GO:0065002">
    <property type="term" value="P:intracellular protein transmembrane transport"/>
    <property type="evidence" value="ECO:0007669"/>
    <property type="project" value="UniProtKB-UniRule"/>
</dbReference>
<feature type="domain" description="SecDF P1 head subdomain" evidence="15">
    <location>
        <begin position="303"/>
        <end position="431"/>
    </location>
</feature>
<dbReference type="PRINTS" id="PR00702">
    <property type="entry name" value="ACRIFLAVINRP"/>
</dbReference>
<dbReference type="InterPro" id="IPR048634">
    <property type="entry name" value="SecD_SecF_C"/>
</dbReference>
<dbReference type="InterPro" id="IPR001036">
    <property type="entry name" value="Acrflvin-R"/>
</dbReference>
<dbReference type="FunFam" id="3.30.70.3400:FF:000003">
    <property type="entry name" value="Preprotein translocase subunit SecD"/>
    <property type="match status" value="1"/>
</dbReference>
<comment type="caution">
    <text evidence="16">The sequence shown here is derived from an EMBL/GenBank/DDBJ whole genome shotgun (WGS) entry which is preliminary data.</text>
</comment>
<dbReference type="InterPro" id="IPR005791">
    <property type="entry name" value="SecD"/>
</dbReference>
<comment type="similarity">
    <text evidence="9 11">Belongs to the SecD/SecF family. SecD subfamily.</text>
</comment>
<evidence type="ECO:0000256" key="5">
    <source>
        <dbReference type="ARBA" id="ARBA00022927"/>
    </source>
</evidence>
<dbReference type="GO" id="GO:0005886">
    <property type="term" value="C:plasma membrane"/>
    <property type="evidence" value="ECO:0007669"/>
    <property type="project" value="UniProtKB-SubCell"/>
</dbReference>
<dbReference type="FunFam" id="3.30.1360.200:FF:000001">
    <property type="entry name" value="Protein translocase subunit SecD"/>
    <property type="match status" value="1"/>
</dbReference>
<dbReference type="Pfam" id="PF22599">
    <property type="entry name" value="SecDF_P1_head"/>
    <property type="match status" value="1"/>
</dbReference>
<dbReference type="InterPro" id="IPR054384">
    <property type="entry name" value="SecDF_P1_head"/>
</dbReference>
<comment type="function">
    <text evidence="11">Part of the Sec protein translocase complex. Interacts with the SecYEG preprotein conducting channel. SecDF uses the proton motive force (PMF) to complete protein translocation after the ATP-dependent function of SecA.</text>
</comment>
<dbReference type="Pfam" id="PF07549">
    <property type="entry name" value="Sec_GG"/>
    <property type="match status" value="1"/>
</dbReference>
<dbReference type="Pfam" id="PF02355">
    <property type="entry name" value="SecD_SecF_C"/>
    <property type="match status" value="1"/>
</dbReference>
<evidence type="ECO:0000259" key="12">
    <source>
        <dbReference type="Pfam" id="PF02355"/>
    </source>
</evidence>
<gene>
    <name evidence="11 16" type="primary">secD</name>
    <name evidence="16" type="ORF">CWE21_08770</name>
</gene>
<dbReference type="RefSeq" id="WP_126834061.1">
    <property type="nucleotide sequence ID" value="NZ_JBLXIO010000001.1"/>
</dbReference>
<dbReference type="Gene3D" id="3.30.1360.200">
    <property type="match status" value="1"/>
</dbReference>
<evidence type="ECO:0000256" key="1">
    <source>
        <dbReference type="ARBA" id="ARBA00004651"/>
    </source>
</evidence>
<keyword evidence="6 11" id="KW-1133">Transmembrane helix</keyword>
<dbReference type="InterPro" id="IPR055344">
    <property type="entry name" value="SecD_SecF_C_bact"/>
</dbReference>
<dbReference type="PANTHER" id="PTHR30081:SF1">
    <property type="entry name" value="PROTEIN TRANSLOCASE SUBUNIT SECD"/>
    <property type="match status" value="1"/>
</dbReference>
<keyword evidence="7 11" id="KW-0811">Translocation</keyword>
<keyword evidence="5 11" id="KW-0653">Protein transport</keyword>
<dbReference type="GO" id="GO:0043952">
    <property type="term" value="P:protein transport by the Sec complex"/>
    <property type="evidence" value="ECO:0007669"/>
    <property type="project" value="UniProtKB-UniRule"/>
</dbReference>
<protein>
    <recommendedName>
        <fullName evidence="10 11">Protein translocase subunit SecD</fullName>
    </recommendedName>
</protein>
<reference evidence="17" key="1">
    <citation type="journal article" date="2018" name="Front. Microbiol.">
        <title>Genome-Based Analysis Reveals the Taxonomy and Diversity of the Family Idiomarinaceae.</title>
        <authorList>
            <person name="Liu Y."/>
            <person name="Lai Q."/>
            <person name="Shao Z."/>
        </authorList>
    </citation>
    <scope>NUCLEOTIDE SEQUENCE [LARGE SCALE GENOMIC DNA]</scope>
    <source>
        <strain evidence="17">SW15</strain>
    </source>
</reference>
<dbReference type="NCBIfam" id="TIGR01129">
    <property type="entry name" value="secD"/>
    <property type="match status" value="1"/>
</dbReference>
<evidence type="ECO:0000256" key="11">
    <source>
        <dbReference type="HAMAP-Rule" id="MF_01463"/>
    </source>
</evidence>
<evidence type="ECO:0000256" key="6">
    <source>
        <dbReference type="ARBA" id="ARBA00022989"/>
    </source>
</evidence>
<feature type="transmembrane region" description="Helical" evidence="11">
    <location>
        <begin position="546"/>
        <end position="571"/>
    </location>
</feature>
<evidence type="ECO:0000256" key="4">
    <source>
        <dbReference type="ARBA" id="ARBA00022692"/>
    </source>
</evidence>
<keyword evidence="4 11" id="KW-0812">Transmembrane</keyword>
<dbReference type="Gene3D" id="3.30.70.3400">
    <property type="match status" value="2"/>
</dbReference>
<accession>A0A432XEZ7</accession>
<dbReference type="EMBL" id="PIPT01000006">
    <property type="protein sequence ID" value="RUO47275.1"/>
    <property type="molecule type" value="Genomic_DNA"/>
</dbReference>
<name>A0A432XEZ7_9GAMM</name>